<accession>A0A0F9QIL4</accession>
<dbReference type="AlphaFoldDB" id="A0A0F9QIL4"/>
<protein>
    <submittedName>
        <fullName evidence="1">Uncharacterized protein</fullName>
    </submittedName>
</protein>
<name>A0A0F9QIL4_9ZZZZ</name>
<dbReference type="EMBL" id="LAZR01004835">
    <property type="protein sequence ID" value="KKN05163.1"/>
    <property type="molecule type" value="Genomic_DNA"/>
</dbReference>
<gene>
    <name evidence="1" type="ORF">LCGC14_1090040</name>
</gene>
<proteinExistence type="predicted"/>
<comment type="caution">
    <text evidence="1">The sequence shown here is derived from an EMBL/GenBank/DDBJ whole genome shotgun (WGS) entry which is preliminary data.</text>
</comment>
<evidence type="ECO:0000313" key="1">
    <source>
        <dbReference type="EMBL" id="KKN05163.1"/>
    </source>
</evidence>
<sequence length="59" mass="6728">MSDIINSLIEAGLRIEFLNEYPFGVSKSFPFAERGPDGFYYLKNQKAEIPLLFTLKAVK</sequence>
<organism evidence="1">
    <name type="scientific">marine sediment metagenome</name>
    <dbReference type="NCBI Taxonomy" id="412755"/>
    <lineage>
        <taxon>unclassified sequences</taxon>
        <taxon>metagenomes</taxon>
        <taxon>ecological metagenomes</taxon>
    </lineage>
</organism>
<reference evidence="1" key="1">
    <citation type="journal article" date="2015" name="Nature">
        <title>Complex archaea that bridge the gap between prokaryotes and eukaryotes.</title>
        <authorList>
            <person name="Spang A."/>
            <person name="Saw J.H."/>
            <person name="Jorgensen S.L."/>
            <person name="Zaremba-Niedzwiedzka K."/>
            <person name="Martijn J."/>
            <person name="Lind A.E."/>
            <person name="van Eijk R."/>
            <person name="Schleper C."/>
            <person name="Guy L."/>
            <person name="Ettema T.J."/>
        </authorList>
    </citation>
    <scope>NUCLEOTIDE SEQUENCE</scope>
</reference>